<dbReference type="AlphaFoldDB" id="A0A370S407"/>
<sequence length="330" mass="33015">MKPTMALKPLVFALAAVMAIAAQAGGRDDDHGNGHGNGHGNNQPKGPTLEQLLQITAGAGAAVLDVQDSDGNVVKNQGTVNNANASDSLNNSNGNMGANVAAGDGNQQDNAAALATADESFIFGNAVAASSATQVNNNNYVKNSSTFNNANLNNAGNNGSGNIGINVTAGNFNQQKNNLAIAVSGGRVAQAAASANQSSTGLVVENKGVQAYKTDTLTGTYAAAGVFKAKGTATIEDDNDHGGWGNRGGGHGGNDDQKAKFEAVGTFGLAGVTTQQVMTKDGWKAPVVNNANMTNSMNNFSGNGGANVSAGVGNQQSNSLSIAAGCRACM</sequence>
<comment type="caution">
    <text evidence="3">The sequence shown here is derived from an EMBL/GenBank/DDBJ whole genome shotgun (WGS) entry which is preliminary data.</text>
</comment>
<protein>
    <recommendedName>
        <fullName evidence="5">Heme utilization protein</fullName>
    </recommendedName>
</protein>
<dbReference type="RefSeq" id="WP_042559053.1">
    <property type="nucleotide sequence ID" value="NZ_QRAV01000019.1"/>
</dbReference>
<reference evidence="3 4" key="1">
    <citation type="submission" date="2018-07" db="EMBL/GenBank/DDBJ databases">
        <title>Genome sequencing of rice bacterial endophytes.</title>
        <authorList>
            <person name="Venturi V."/>
        </authorList>
    </citation>
    <scope>NUCLEOTIDE SEQUENCE [LARGE SCALE GENOMIC DNA]</scope>
    <source>
        <strain evidence="3 4">E2333</strain>
    </source>
</reference>
<proteinExistence type="predicted"/>
<evidence type="ECO:0000256" key="1">
    <source>
        <dbReference type="SAM" id="MobiDB-lite"/>
    </source>
</evidence>
<gene>
    <name evidence="3" type="ORF">DEU51_11980</name>
</gene>
<evidence type="ECO:0000256" key="2">
    <source>
        <dbReference type="SAM" id="SignalP"/>
    </source>
</evidence>
<organism evidence="3 4">
    <name type="scientific">Pseudomonas jessenii</name>
    <dbReference type="NCBI Taxonomy" id="77298"/>
    <lineage>
        <taxon>Bacteria</taxon>
        <taxon>Pseudomonadati</taxon>
        <taxon>Pseudomonadota</taxon>
        <taxon>Gammaproteobacteria</taxon>
        <taxon>Pseudomonadales</taxon>
        <taxon>Pseudomonadaceae</taxon>
        <taxon>Pseudomonas</taxon>
    </lineage>
</organism>
<dbReference type="Proteomes" id="UP000255365">
    <property type="component" value="Unassembled WGS sequence"/>
</dbReference>
<name>A0A370S407_PSEJE</name>
<dbReference type="EMBL" id="QRAV01000019">
    <property type="protein sequence ID" value="RDL14489.1"/>
    <property type="molecule type" value="Genomic_DNA"/>
</dbReference>
<keyword evidence="2" id="KW-0732">Signal</keyword>
<evidence type="ECO:0000313" key="3">
    <source>
        <dbReference type="EMBL" id="RDL14489.1"/>
    </source>
</evidence>
<accession>A0A370S407</accession>
<feature type="chain" id="PRO_5016819666" description="Heme utilization protein" evidence="2">
    <location>
        <begin position="25"/>
        <end position="330"/>
    </location>
</feature>
<evidence type="ECO:0000313" key="4">
    <source>
        <dbReference type="Proteomes" id="UP000255365"/>
    </source>
</evidence>
<feature type="region of interest" description="Disordered" evidence="1">
    <location>
        <begin position="26"/>
        <end position="47"/>
    </location>
</feature>
<feature type="signal peptide" evidence="2">
    <location>
        <begin position="1"/>
        <end position="24"/>
    </location>
</feature>
<evidence type="ECO:0008006" key="5">
    <source>
        <dbReference type="Google" id="ProtNLM"/>
    </source>
</evidence>